<dbReference type="Pfam" id="PF17162">
    <property type="entry name" value="DUF5118"/>
    <property type="match status" value="1"/>
</dbReference>
<feature type="domain" description="EcxA zinc-binding" evidence="2">
    <location>
        <begin position="460"/>
        <end position="785"/>
    </location>
</feature>
<organism evidence="5">
    <name type="scientific">Acetithermum autotrophicum</name>
    <dbReference type="NCBI Taxonomy" id="1446466"/>
    <lineage>
        <taxon>Bacteria</taxon>
        <taxon>Candidatus Bipolaricaulota</taxon>
        <taxon>Candidatus Acetithermum</taxon>
    </lineage>
</organism>
<dbReference type="Pfam" id="PF16313">
    <property type="entry name" value="DUF4953"/>
    <property type="match status" value="1"/>
</dbReference>
<dbReference type="EMBL" id="AP011803">
    <property type="protein sequence ID" value="BAL59952.1"/>
    <property type="molecule type" value="Genomic_DNA"/>
</dbReference>
<keyword evidence="1" id="KW-0732">Signal</keyword>
<dbReference type="InterPro" id="IPR034032">
    <property type="entry name" value="Zn_MMP-like_bac"/>
</dbReference>
<dbReference type="AlphaFoldDB" id="H5STV2"/>
<dbReference type="Gene3D" id="3.40.390.10">
    <property type="entry name" value="Collagenase (Catalytic Domain)"/>
    <property type="match status" value="1"/>
</dbReference>
<proteinExistence type="predicted"/>
<evidence type="ECO:0000259" key="3">
    <source>
        <dbReference type="Pfam" id="PF17148"/>
    </source>
</evidence>
<reference evidence="5" key="1">
    <citation type="journal article" date="2005" name="Environ. Microbiol.">
        <title>Genetic and functional properties of uncultivated thermophilic crenarchaeotes from a subsurface gold mine as revealed by analysis of genome fragments.</title>
        <authorList>
            <person name="Nunoura T."/>
            <person name="Hirayama H."/>
            <person name="Takami H."/>
            <person name="Oida H."/>
            <person name="Nishi S."/>
            <person name="Shimamura S."/>
            <person name="Suzuki Y."/>
            <person name="Inagaki F."/>
            <person name="Takai K."/>
            <person name="Nealson K.H."/>
            <person name="Horikoshi K."/>
        </authorList>
    </citation>
    <scope>NUCLEOTIDE SEQUENCE</scope>
</reference>
<protein>
    <submittedName>
        <fullName evidence="5">Hypothetical conserved protein</fullName>
    </submittedName>
</protein>
<gene>
    <name evidence="5" type="ORF">HGMM_OP4C588</name>
</gene>
<feature type="chain" id="PRO_5003597567" evidence="1">
    <location>
        <begin position="22"/>
        <end position="867"/>
    </location>
</feature>
<dbReference type="PANTHER" id="PTHR38478:SF1">
    <property type="entry name" value="ZINC DEPENDENT METALLOPROTEASE DOMAIN LIPOPROTEIN"/>
    <property type="match status" value="1"/>
</dbReference>
<accession>H5STV2</accession>
<dbReference type="GO" id="GO:0008237">
    <property type="term" value="F:metallopeptidase activity"/>
    <property type="evidence" value="ECO:0007669"/>
    <property type="project" value="InterPro"/>
</dbReference>
<dbReference type="InterPro" id="IPR033413">
    <property type="entry name" value="DUF5117"/>
</dbReference>
<name>H5STV2_ACEAU</name>
<sequence length="867" mass="97788">MRARKVFAVVLVLALSAVALNHSLVSQEAPAKGPIESFVAEMKAIPGFFNAYLKKDGTLYLEVTQEHFGKDFLVVVQMARGIGESFLLTGYPLDSDLLQFRFRNDKIELLTRNPYFRAAAGTPLEKMVQLGFRDSVRRSFPIVARDDAAGRFLIDATGLFVSDWPNLADYLPAIFRTGFRLDPSRSTISSVKGFPRNVEIEADLTFAALAPLTDVPERVFAILPDEKTLPIALHYSVLALPEEPMKPRLADDRVGYFVTTYKDYERQTEPTNTVRVINRWRLEKKDPYAPLSEPIKPIIFYLENTIPKEFRPYIKEGVEAWNKAFEAAGFKNAIIALDQPNDPTWDPGDARYSTIRWMPSVSSVFAIGPSDVDPRSGEILNADILFTADWVRSLTNEYVRMVDGPMAFLEEEMKALEVAQALNPNDVSKLCAYEAGMAPHLALLNMTLAADGLAGPNGPIPLEYIGAALRETTMHEVGHALGLRHNFKASFATPFEKLHDVDYTKEYGITASVMDYNPPNIAADREHQGEYYNSTVGPYDIWAIQWGYKPVGNETLQPHPDLQAIAQQHGEREHLYGTDEDAWNYPYALDPAITQWDLSDDPIAYYTDLQKLVERLWPGLEDRVIAEDAEYWPLRSAVNVLLYQQMRGYMTAVKALGGMEVTRAHKGDVLTPLKVLSAERQREALRFVLGAFSPEIPKRFPKHLLDKMPRERWWDWASSWSVGQRFHFPIHDSITAMRASVLTAAFWPERLLRIRDNAYRSDEANPYTLAEHFMSFTDAIWADVLSKRAPTDSFQRAIQSVYIDQLIAIATDESPNRVSDAVAMAYAELARIDKAIGDLLVEGVKDPLAKAHLLEVQHRIRGVVDAE</sequence>
<dbReference type="SUPFAM" id="SSF55486">
    <property type="entry name" value="Metalloproteases ('zincins'), catalytic domain"/>
    <property type="match status" value="1"/>
</dbReference>
<feature type="signal peptide" evidence="1">
    <location>
        <begin position="1"/>
        <end position="21"/>
    </location>
</feature>
<feature type="domain" description="DUF5118" evidence="4">
    <location>
        <begin position="34"/>
        <end position="80"/>
    </location>
</feature>
<dbReference type="InterPro" id="IPR033428">
    <property type="entry name" value="DUF5118"/>
</dbReference>
<evidence type="ECO:0000259" key="2">
    <source>
        <dbReference type="Pfam" id="PF16313"/>
    </source>
</evidence>
<dbReference type="CDD" id="cd04276">
    <property type="entry name" value="ZnMc_MMP_like_2"/>
    <property type="match status" value="1"/>
</dbReference>
<dbReference type="InterPro" id="IPR024079">
    <property type="entry name" value="MetalloPept_cat_dom_sf"/>
</dbReference>
<evidence type="ECO:0000256" key="1">
    <source>
        <dbReference type="SAM" id="SignalP"/>
    </source>
</evidence>
<reference evidence="5" key="2">
    <citation type="journal article" date="2012" name="PLoS ONE">
        <title>A Deeply Branching Thermophilic Bacterium with an Ancient Acetyl-CoA Pathway Dominates a Subsurface Ecosystem.</title>
        <authorList>
            <person name="Takami H."/>
            <person name="Noguchi H."/>
            <person name="Takaki Y."/>
            <person name="Uchiyama I."/>
            <person name="Toyoda A."/>
            <person name="Nishi S."/>
            <person name="Chee G.-J."/>
            <person name="Arai W."/>
            <person name="Nunoura T."/>
            <person name="Itoh T."/>
            <person name="Hattori M."/>
            <person name="Takai K."/>
        </authorList>
    </citation>
    <scope>NUCLEOTIDE SEQUENCE</scope>
</reference>
<evidence type="ECO:0000313" key="5">
    <source>
        <dbReference type="EMBL" id="BAL59952.1"/>
    </source>
</evidence>
<evidence type="ECO:0000259" key="4">
    <source>
        <dbReference type="Pfam" id="PF17162"/>
    </source>
</evidence>
<dbReference type="PANTHER" id="PTHR38478">
    <property type="entry name" value="PEPTIDASE M1A AND M12B"/>
    <property type="match status" value="1"/>
</dbReference>
<dbReference type="Pfam" id="PF17148">
    <property type="entry name" value="DUF5117"/>
    <property type="match status" value="1"/>
</dbReference>
<dbReference type="InterPro" id="IPR032534">
    <property type="entry name" value="EcxA_zinc-bd"/>
</dbReference>
<feature type="domain" description="DUF5117" evidence="3">
    <location>
        <begin position="95"/>
        <end position="285"/>
    </location>
</feature>